<dbReference type="InterPro" id="IPR039261">
    <property type="entry name" value="FNR_nucleotide-bd"/>
</dbReference>
<dbReference type="CDD" id="cd06193">
    <property type="entry name" value="siderophore_interacting"/>
    <property type="match status" value="1"/>
</dbReference>
<dbReference type="PANTHER" id="PTHR30157">
    <property type="entry name" value="FERRIC REDUCTASE, NADPH-DEPENDENT"/>
    <property type="match status" value="1"/>
</dbReference>
<dbReference type="KEGG" id="haa:A5892_03055"/>
<dbReference type="InterPro" id="IPR013113">
    <property type="entry name" value="SIP_FAD-bd"/>
</dbReference>
<dbReference type="Pfam" id="PF04954">
    <property type="entry name" value="SIP"/>
    <property type="match status" value="1"/>
</dbReference>
<accession>A0A172YBH4</accession>
<feature type="domain" description="FAD-binding FR-type" evidence="2">
    <location>
        <begin position="132"/>
        <end position="236"/>
    </location>
</feature>
<evidence type="ECO:0000259" key="2">
    <source>
        <dbReference type="PROSITE" id="PS51384"/>
    </source>
</evidence>
<dbReference type="PROSITE" id="PS51384">
    <property type="entry name" value="FAD_FR"/>
    <property type="match status" value="1"/>
</dbReference>
<dbReference type="InterPro" id="IPR017938">
    <property type="entry name" value="Riboflavin_synthase-like_b-brl"/>
</dbReference>
<dbReference type="AlphaFoldDB" id="A0A172YBH4"/>
<dbReference type="InterPro" id="IPR007037">
    <property type="entry name" value="SIP_rossman_dom"/>
</dbReference>
<dbReference type="STRING" id="376489.A5892_03055"/>
<proteinExistence type="inferred from homology"/>
<dbReference type="EMBL" id="CP015243">
    <property type="protein sequence ID" value="ANF56574.1"/>
    <property type="molecule type" value="Genomic_DNA"/>
</dbReference>
<dbReference type="Gene3D" id="2.40.30.10">
    <property type="entry name" value="Translation factors"/>
    <property type="match status" value="1"/>
</dbReference>
<dbReference type="Gene3D" id="3.40.50.80">
    <property type="entry name" value="Nucleotide-binding domain of ferredoxin-NADP reductase (FNR) module"/>
    <property type="match status" value="1"/>
</dbReference>
<dbReference type="InterPro" id="IPR017927">
    <property type="entry name" value="FAD-bd_FR_type"/>
</dbReference>
<sequence>MNGRNAWPSHAGHLLEELGVDSSGIYSLARLMRAIEDELEDFELLGPSSPFVSRDELNLLAALGQPLEVEEAARTRARIIGNEEFRGAELIRACAEALERANVALRPRAPLKVALNPLDDSANLRVRPQSERRLRAVEVESIEEVTPRVRRLHLTGEAFDDFDPSLPAQWVLLFLGEGEQRNRGRIYVVREFDAAARRLTLDLVLNQEGETSNWVRNAKPGDRALIAGPRGGFALHEEEPWLLLAGDESALPAIVSIIAAQPQERRITALIEVEDRHEIQPLPNHPHLDAEWLVRGESRSLAAAIQACASDHQHGYAWVGTEASDAREIRLQLTRMRGFGFERTHVTGFWKRGEPRYKDLAAG</sequence>
<evidence type="ECO:0000313" key="4">
    <source>
        <dbReference type="Proteomes" id="UP000077875"/>
    </source>
</evidence>
<comment type="similarity">
    <text evidence="1">Belongs to the SIP oxidoreductase family.</text>
</comment>
<dbReference type="GO" id="GO:0016491">
    <property type="term" value="F:oxidoreductase activity"/>
    <property type="evidence" value="ECO:0007669"/>
    <property type="project" value="InterPro"/>
</dbReference>
<gene>
    <name evidence="3" type="ORF">A5892_03055</name>
</gene>
<evidence type="ECO:0000256" key="1">
    <source>
        <dbReference type="ARBA" id="ARBA00035644"/>
    </source>
</evidence>
<evidence type="ECO:0000313" key="3">
    <source>
        <dbReference type="EMBL" id="ANF56574.1"/>
    </source>
</evidence>
<reference evidence="3 4" key="1">
    <citation type="submission" date="2016-04" db="EMBL/GenBank/DDBJ databases">
        <title>Complete Genome Sequence of Halotalea alkalilenta IHB B 13600.</title>
        <authorList>
            <person name="Swarnkar M.K."/>
            <person name="Sharma A."/>
            <person name="Kaushal K."/>
            <person name="Soni R."/>
            <person name="Rana S."/>
            <person name="Singh A.K."/>
            <person name="Gulati A."/>
        </authorList>
    </citation>
    <scope>NUCLEOTIDE SEQUENCE [LARGE SCALE GENOMIC DNA]</scope>
    <source>
        <strain evidence="3 4">IHB B 13600</strain>
    </source>
</reference>
<dbReference type="SUPFAM" id="SSF63380">
    <property type="entry name" value="Riboflavin synthase domain-like"/>
    <property type="match status" value="1"/>
</dbReference>
<protein>
    <recommendedName>
        <fullName evidence="2">FAD-binding FR-type domain-containing protein</fullName>
    </recommendedName>
</protein>
<dbReference type="PANTHER" id="PTHR30157:SF0">
    <property type="entry name" value="NADPH-DEPENDENT FERRIC-CHELATE REDUCTASE"/>
    <property type="match status" value="1"/>
</dbReference>
<organism evidence="3 4">
    <name type="scientific">Halotalea alkalilenta</name>
    <dbReference type="NCBI Taxonomy" id="376489"/>
    <lineage>
        <taxon>Bacteria</taxon>
        <taxon>Pseudomonadati</taxon>
        <taxon>Pseudomonadota</taxon>
        <taxon>Gammaproteobacteria</taxon>
        <taxon>Oceanospirillales</taxon>
        <taxon>Halomonadaceae</taxon>
        <taxon>Halotalea</taxon>
    </lineage>
</organism>
<name>A0A172YBH4_9GAMM</name>
<dbReference type="Proteomes" id="UP000077875">
    <property type="component" value="Chromosome"/>
</dbReference>
<dbReference type="InterPro" id="IPR039374">
    <property type="entry name" value="SIP_fam"/>
</dbReference>
<keyword evidence="4" id="KW-1185">Reference proteome</keyword>
<dbReference type="Pfam" id="PF08021">
    <property type="entry name" value="FAD_binding_9"/>
    <property type="match status" value="1"/>
</dbReference>